<feature type="compositionally biased region" description="Polar residues" evidence="1">
    <location>
        <begin position="623"/>
        <end position="633"/>
    </location>
</feature>
<feature type="region of interest" description="Disordered" evidence="1">
    <location>
        <begin position="163"/>
        <end position="182"/>
    </location>
</feature>
<feature type="compositionally biased region" description="Basic and acidic residues" evidence="1">
    <location>
        <begin position="1080"/>
        <end position="1096"/>
    </location>
</feature>
<feature type="region of interest" description="Disordered" evidence="1">
    <location>
        <begin position="936"/>
        <end position="1005"/>
    </location>
</feature>
<evidence type="ECO:0008006" key="7">
    <source>
        <dbReference type="Google" id="ProtNLM"/>
    </source>
</evidence>
<feature type="region of interest" description="Disordered" evidence="1">
    <location>
        <begin position="582"/>
        <end position="641"/>
    </location>
</feature>
<feature type="compositionally biased region" description="Polar residues" evidence="1">
    <location>
        <begin position="597"/>
        <end position="612"/>
    </location>
</feature>
<feature type="compositionally biased region" description="Basic and acidic residues" evidence="1">
    <location>
        <begin position="771"/>
        <end position="786"/>
    </location>
</feature>
<protein>
    <recommendedName>
        <fullName evidence="7">Nuclear receptor interacting protein 1</fullName>
    </recommendedName>
</protein>
<comment type="caution">
    <text evidence="5">The sequence shown here is derived from an EMBL/GenBank/DDBJ whole genome shotgun (WGS) entry which is preliminary data.</text>
</comment>
<dbReference type="InterPro" id="IPR031408">
    <property type="entry name" value="NRIP1_RD4"/>
</dbReference>
<feature type="compositionally biased region" description="Basic and acidic residues" evidence="1">
    <location>
        <begin position="39"/>
        <end position="50"/>
    </location>
</feature>
<evidence type="ECO:0000259" key="2">
    <source>
        <dbReference type="Pfam" id="PF15687"/>
    </source>
</evidence>
<feature type="compositionally biased region" description="Basic and acidic residues" evidence="1">
    <location>
        <begin position="513"/>
        <end position="525"/>
    </location>
</feature>
<dbReference type="EMBL" id="JAINUF010000006">
    <property type="protein sequence ID" value="KAJ8355462.1"/>
    <property type="molecule type" value="Genomic_DNA"/>
</dbReference>
<dbReference type="InterPro" id="IPR026649">
    <property type="entry name" value="NRIP1"/>
</dbReference>
<dbReference type="Proteomes" id="UP001152622">
    <property type="component" value="Chromosome 6"/>
</dbReference>
<feature type="region of interest" description="Disordered" evidence="1">
    <location>
        <begin position="304"/>
        <end position="372"/>
    </location>
</feature>
<dbReference type="Pfam" id="PF15687">
    <property type="entry name" value="NRIP1_repr_1"/>
    <property type="match status" value="1"/>
</dbReference>
<feature type="region of interest" description="Disordered" evidence="1">
    <location>
        <begin position="1069"/>
        <end position="1123"/>
    </location>
</feature>
<feature type="domain" description="Nuclear receptor-interacting protein 1 repression" evidence="4">
    <location>
        <begin position="852"/>
        <end position="942"/>
    </location>
</feature>
<dbReference type="GO" id="GO:0005634">
    <property type="term" value="C:nucleus"/>
    <property type="evidence" value="ECO:0007669"/>
    <property type="project" value="InterPro"/>
</dbReference>
<proteinExistence type="predicted"/>
<dbReference type="InterPro" id="IPR031406">
    <property type="entry name" value="NRIP1_RD2"/>
</dbReference>
<evidence type="ECO:0000313" key="5">
    <source>
        <dbReference type="EMBL" id="KAJ8355462.1"/>
    </source>
</evidence>
<feature type="region of interest" description="Disordered" evidence="1">
    <location>
        <begin position="389"/>
        <end position="435"/>
    </location>
</feature>
<dbReference type="PANTHER" id="PTHR15088">
    <property type="entry name" value="NUCLEAR FACTOR RIP140"/>
    <property type="match status" value="1"/>
</dbReference>
<dbReference type="Pfam" id="PF15690">
    <property type="entry name" value="NRIP1_repr_4"/>
    <property type="match status" value="2"/>
</dbReference>
<sequence>MTHGEEPGSETHQDSAVLTYLEGVLMHQVGGGPGATGTRRSEASGRDGQEQRALPPLPSGHGTANQEQDRRAPAGGASQHPKKARLLRSEGWAGEPGVGGRRSLGAEPTLNGGGGEQHQHGGALEGSPKCKGGESTLLASLLQSFSSRLQTVALSQQIMQSLKQPEPAPLDRSTTAEPRPCLGAASSRLKGFLKKSKMQNHASVPYRRRAVPERPAESLKATNVAAATASSSASDSLSCVARLKAVASLVNTRSSPAPSSPAPSPSPRPSVACSQLALLLSSEAHLQQYSREQLSGRTASERLAAMATQQTQQDPGKQEQPAPDVLGSLNTRNGTLSPPGRGTGGGAASPQTMPQPLKERRGFDRNSARPSQNCSSLLLHLLNNHNAQKQANNRPACPSRGSPLLSDSESNPETSFPRDSSDTESSCSSSSPIDLSVRSRIAGPLVGSSSSASSSFSSSSSLDKLTESLINRWRPENPPPTVVEEKEPETGALVRPHHKITLLQLLLDHRNSEGNRAKRTSDNPDLRQGAKPSSVAPKPSSVAPKPSSVAVGLSVGVAGGVGVAAGVGVGVAEGVGVVGGKLTPVSRCEESPHSRPASRSFQTPPSNGSVSHYSKCPPPPTQSTPLNLCKSNPPSNPEPALSASKLLQNLAQCGLQSSVPSPPINTPLPPAKLRLDPPITLLERLNTPVSDIPLSPFMSNGSPALDTPRTNPPSEIESLLERRTVLQLLLGATGNKDKSLGSGRRKRAACGGVPSEQRLDESNRCSNSPEIKIKTEPSEDRAEPHPNRGGGESPLSAPHRGEVKPEPVSPGAVARDGLLSQLLKQQCRKLPVNTPTAGGVKEEPGEPQTPPIPKKRRLCAEGFPQERPVSAVGVNRGNYARGFISGSPDRLATRNGVSPTEADSPGRGRVGDSPPTDARGSFNVLKQLLLSDNCLKDLSHPQPRGSPSPSALHPPECRVNGDPSSRPGHPSHELVTSHWDHAPQGTGVADHTHSASPPWGVRDSPKVNLVPVKREAEAEGPVRWAVGVGDSPDHHPDSPRLTKANPILYYMLQKGSGYLGRDRRGLRAGPCRGGAPAQPRVKEETTAHTEGDDHKLNTKHHLHLPEQAPEGANERLNGSLKKC</sequence>
<evidence type="ECO:0000259" key="4">
    <source>
        <dbReference type="Pfam" id="PF15690"/>
    </source>
</evidence>
<feature type="domain" description="Nuclear receptor-interacting protein 1 repression" evidence="3">
    <location>
        <begin position="403"/>
        <end position="745"/>
    </location>
</feature>
<feature type="region of interest" description="Disordered" evidence="1">
    <location>
        <begin position="470"/>
        <end position="496"/>
    </location>
</feature>
<feature type="region of interest" description="Disordered" evidence="1">
    <location>
        <begin position="513"/>
        <end position="547"/>
    </location>
</feature>
<dbReference type="GO" id="GO:0006357">
    <property type="term" value="P:regulation of transcription by RNA polymerase II"/>
    <property type="evidence" value="ECO:0007669"/>
    <property type="project" value="InterPro"/>
</dbReference>
<accession>A0A9Q1IUD6</accession>
<feature type="domain" description="Nuclear receptor-interacting protein 1 repression" evidence="4">
    <location>
        <begin position="1003"/>
        <end position="1111"/>
    </location>
</feature>
<feature type="compositionally biased region" description="Low complexity" evidence="1">
    <location>
        <begin position="218"/>
        <end position="233"/>
    </location>
</feature>
<dbReference type="InterPro" id="IPR031405">
    <property type="entry name" value="NRIP1_RD1"/>
</dbReference>
<feature type="compositionally biased region" description="Low complexity" evidence="1">
    <location>
        <begin position="423"/>
        <end position="435"/>
    </location>
</feature>
<feature type="region of interest" description="Disordered" evidence="1">
    <location>
        <begin position="25"/>
        <end position="133"/>
    </location>
</feature>
<organism evidence="5 6">
    <name type="scientific">Synaphobranchus kaupii</name>
    <name type="common">Kaup's arrowtooth eel</name>
    <dbReference type="NCBI Taxonomy" id="118154"/>
    <lineage>
        <taxon>Eukaryota</taxon>
        <taxon>Metazoa</taxon>
        <taxon>Chordata</taxon>
        <taxon>Craniata</taxon>
        <taxon>Vertebrata</taxon>
        <taxon>Euteleostomi</taxon>
        <taxon>Actinopterygii</taxon>
        <taxon>Neopterygii</taxon>
        <taxon>Teleostei</taxon>
        <taxon>Anguilliformes</taxon>
        <taxon>Synaphobranchidae</taxon>
        <taxon>Synaphobranchus</taxon>
    </lineage>
</organism>
<feature type="region of interest" description="Disordered" evidence="1">
    <location>
        <begin position="192"/>
        <end position="233"/>
    </location>
</feature>
<name>A0A9Q1IUD6_SYNKA</name>
<feature type="region of interest" description="Disordered" evidence="1">
    <location>
        <begin position="829"/>
        <end position="855"/>
    </location>
</feature>
<dbReference type="GO" id="GO:0005102">
    <property type="term" value="F:signaling receptor binding"/>
    <property type="evidence" value="ECO:0007669"/>
    <property type="project" value="InterPro"/>
</dbReference>
<dbReference type="GO" id="GO:0003712">
    <property type="term" value="F:transcription coregulator activity"/>
    <property type="evidence" value="ECO:0007669"/>
    <property type="project" value="InterPro"/>
</dbReference>
<dbReference type="PANTHER" id="PTHR15088:SF0">
    <property type="entry name" value="NUCLEAR RECEPTOR-INTERACTING PROTEIN 1"/>
    <property type="match status" value="1"/>
</dbReference>
<feature type="domain" description="Nuclear receptor-interacting protein 1 repression" evidence="2">
    <location>
        <begin position="27"/>
        <end position="331"/>
    </location>
</feature>
<evidence type="ECO:0000259" key="3">
    <source>
        <dbReference type="Pfam" id="PF15688"/>
    </source>
</evidence>
<feature type="compositionally biased region" description="Polar residues" evidence="1">
    <location>
        <begin position="405"/>
        <end position="418"/>
    </location>
</feature>
<evidence type="ECO:0000313" key="6">
    <source>
        <dbReference type="Proteomes" id="UP001152622"/>
    </source>
</evidence>
<feature type="compositionally biased region" description="Basic and acidic residues" evidence="1">
    <location>
        <begin position="357"/>
        <end position="367"/>
    </location>
</feature>
<gene>
    <name evidence="5" type="ORF">SKAU_G00182560</name>
</gene>
<feature type="region of interest" description="Disordered" evidence="1">
    <location>
        <begin position="734"/>
        <end position="812"/>
    </location>
</feature>
<keyword evidence="6" id="KW-1185">Reference proteome</keyword>
<dbReference type="AlphaFoldDB" id="A0A9Q1IUD6"/>
<evidence type="ECO:0000256" key="1">
    <source>
        <dbReference type="SAM" id="MobiDB-lite"/>
    </source>
</evidence>
<dbReference type="OrthoDB" id="9878150at2759"/>
<feature type="region of interest" description="Disordered" evidence="1">
    <location>
        <begin position="878"/>
        <end position="920"/>
    </location>
</feature>
<reference evidence="5" key="1">
    <citation type="journal article" date="2023" name="Science">
        <title>Genome structures resolve the early diversification of teleost fishes.</title>
        <authorList>
            <person name="Parey E."/>
            <person name="Louis A."/>
            <person name="Montfort J."/>
            <person name="Bouchez O."/>
            <person name="Roques C."/>
            <person name="Iampietro C."/>
            <person name="Lluch J."/>
            <person name="Castinel A."/>
            <person name="Donnadieu C."/>
            <person name="Desvignes T."/>
            <person name="Floi Bucao C."/>
            <person name="Jouanno E."/>
            <person name="Wen M."/>
            <person name="Mejri S."/>
            <person name="Dirks R."/>
            <person name="Jansen H."/>
            <person name="Henkel C."/>
            <person name="Chen W.J."/>
            <person name="Zahm M."/>
            <person name="Cabau C."/>
            <person name="Klopp C."/>
            <person name="Thompson A.W."/>
            <person name="Robinson-Rechavi M."/>
            <person name="Braasch I."/>
            <person name="Lecointre G."/>
            <person name="Bobe J."/>
            <person name="Postlethwait J.H."/>
            <person name="Berthelot C."/>
            <person name="Roest Crollius H."/>
            <person name="Guiguen Y."/>
        </authorList>
    </citation>
    <scope>NUCLEOTIDE SEQUENCE</scope>
    <source>
        <strain evidence="5">WJC10195</strain>
    </source>
</reference>
<dbReference type="Pfam" id="PF15688">
    <property type="entry name" value="NRIP1_repr_2"/>
    <property type="match status" value="1"/>
</dbReference>
<feature type="compositionally biased region" description="Low complexity" evidence="1">
    <location>
        <begin position="530"/>
        <end position="547"/>
    </location>
</feature>